<dbReference type="AlphaFoldDB" id="A0A398CYT7"/>
<dbReference type="GO" id="GO:0046872">
    <property type="term" value="F:metal ion binding"/>
    <property type="evidence" value="ECO:0007669"/>
    <property type="project" value="UniProtKB-KW"/>
</dbReference>
<evidence type="ECO:0000313" key="5">
    <source>
        <dbReference type="Proteomes" id="UP000266489"/>
    </source>
</evidence>
<dbReference type="OrthoDB" id="9803993at2"/>
<sequence length="322" mass="34600">MSITMTDGARIVVRDWLRIKEGERLTIISDELHVPEAMEMRAHAAVAGALPILVIVPSASPQSGEGFDAGCVAFLGADAIIGATHNSIMTTRAISDAVHADSRFLSIPLATNDGTSLLEGDMMTMDPEEALGLAQRIKPAFQGARAVRVRTALGTDLRVSIEGRTGSIFRGLCDRKGMATSVSFEYSISIVESETQGSIVLDGSMGYIGLVDEPVALSFEGGRLVDIENNPSGRRLADYVRGFDDQRMYVAGELGIGLNTKARCEGRSYIEDECTYGTFHIGMGRNITLGGQHYANGHFDLITREPDITVDDALIMAKGEII</sequence>
<keyword evidence="4" id="KW-1185">Reference proteome</keyword>
<dbReference type="EMBL" id="QXIT01000093">
    <property type="protein sequence ID" value="RIE07693.1"/>
    <property type="molecule type" value="Genomic_DNA"/>
</dbReference>
<dbReference type="Proteomes" id="UP000266260">
    <property type="component" value="Unassembled WGS sequence"/>
</dbReference>
<evidence type="ECO:0000313" key="3">
    <source>
        <dbReference type="EMBL" id="RIE10108.1"/>
    </source>
</evidence>
<evidence type="ECO:0000313" key="4">
    <source>
        <dbReference type="Proteomes" id="UP000266260"/>
    </source>
</evidence>
<dbReference type="InterPro" id="IPR052170">
    <property type="entry name" value="M29_Exopeptidase"/>
</dbReference>
<dbReference type="InterPro" id="IPR058739">
    <property type="entry name" value="NicX"/>
</dbReference>
<comment type="caution">
    <text evidence="2">The sequence shown here is derived from an EMBL/GenBank/DDBJ whole genome shotgun (WGS) entry which is preliminary data.</text>
</comment>
<organism evidence="2 4">
    <name type="scientific">Candidatus Cryosericum odellii</name>
    <dbReference type="NCBI Taxonomy" id="2290917"/>
    <lineage>
        <taxon>Bacteria</taxon>
        <taxon>Pseudomonadati</taxon>
        <taxon>Caldisericota/Cryosericota group</taxon>
        <taxon>Candidatus Cryosericota</taxon>
        <taxon>Candidatus Cryosericia</taxon>
        <taxon>Candidatus Cryosericales</taxon>
        <taxon>Candidatus Cryosericaceae</taxon>
        <taxon>Candidatus Cryosericum</taxon>
    </lineage>
</organism>
<dbReference type="Pfam" id="PF26233">
    <property type="entry name" value="NicX"/>
    <property type="match status" value="1"/>
</dbReference>
<accession>A0A398DCU0</accession>
<proteinExistence type="predicted"/>
<dbReference type="RefSeq" id="WP_119120041.1">
    <property type="nucleotide sequence ID" value="NZ_QXIT01000093.1"/>
</dbReference>
<protein>
    <submittedName>
        <fullName evidence="2">Peptidase</fullName>
    </submittedName>
</protein>
<evidence type="ECO:0000313" key="2">
    <source>
        <dbReference type="EMBL" id="RIE07693.1"/>
    </source>
</evidence>
<evidence type="ECO:0000256" key="1">
    <source>
        <dbReference type="ARBA" id="ARBA00022723"/>
    </source>
</evidence>
<dbReference type="SUPFAM" id="SSF144052">
    <property type="entry name" value="Thermophilic metalloprotease-like"/>
    <property type="match status" value="1"/>
</dbReference>
<gene>
    <name evidence="3" type="ORF">SMC5_06385</name>
    <name evidence="2" type="ORF">SMC6_05675</name>
</gene>
<name>A0A398CYT7_9BACT</name>
<reference evidence="4 5" key="1">
    <citation type="submission" date="2018-09" db="EMBL/GenBank/DDBJ databases">
        <title>Discovery and Ecogenomic Context for Candidatus Cryosericales, a Global Caldiserica Order Active in Thawing Permafrost.</title>
        <authorList>
            <person name="Martinez M.A."/>
            <person name="Woodcroft B.J."/>
            <person name="Ignacio Espinoza J.C."/>
            <person name="Zayed A."/>
            <person name="Singleton C.M."/>
            <person name="Boyd J."/>
            <person name="Li Y.-F."/>
            <person name="Purvine S."/>
            <person name="Maughan H."/>
            <person name="Hodgkins S.B."/>
            <person name="Anderson D."/>
            <person name="Sederholm M."/>
            <person name="Temperton B."/>
            <person name="Saleska S.R."/>
            <person name="Tyson G.W."/>
            <person name="Rich V.I."/>
        </authorList>
    </citation>
    <scope>NUCLEOTIDE SEQUENCE [LARGE SCALE GENOMIC DNA]</scope>
    <source>
        <strain evidence="3 5">SMC5</strain>
        <strain evidence="2 4">SMC6</strain>
    </source>
</reference>
<dbReference type="PANTHER" id="PTHR34448:SF1">
    <property type="entry name" value="BLL6088 PROTEIN"/>
    <property type="match status" value="1"/>
</dbReference>
<dbReference type="Proteomes" id="UP000266489">
    <property type="component" value="Unassembled WGS sequence"/>
</dbReference>
<accession>A0A398CYT7</accession>
<keyword evidence="1" id="KW-0479">Metal-binding</keyword>
<dbReference type="PANTHER" id="PTHR34448">
    <property type="entry name" value="AMINOPEPTIDASE"/>
    <property type="match status" value="1"/>
</dbReference>
<dbReference type="EMBL" id="QXIU01000153">
    <property type="protein sequence ID" value="RIE10108.1"/>
    <property type="molecule type" value="Genomic_DNA"/>
</dbReference>